<evidence type="ECO:0000256" key="6">
    <source>
        <dbReference type="ARBA" id="ARBA00022989"/>
    </source>
</evidence>
<feature type="signal peptide" evidence="11">
    <location>
        <begin position="1"/>
        <end position="23"/>
    </location>
</feature>
<evidence type="ECO:0000256" key="3">
    <source>
        <dbReference type="ARBA" id="ARBA00022723"/>
    </source>
</evidence>
<dbReference type="Proteomes" id="UP001150569">
    <property type="component" value="Unassembled WGS sequence"/>
</dbReference>
<feature type="compositionally biased region" description="Polar residues" evidence="9">
    <location>
        <begin position="456"/>
        <end position="465"/>
    </location>
</feature>
<evidence type="ECO:0000256" key="1">
    <source>
        <dbReference type="ARBA" id="ARBA00004370"/>
    </source>
</evidence>
<evidence type="ECO:0000259" key="12">
    <source>
        <dbReference type="PROSITE" id="PS50089"/>
    </source>
</evidence>
<evidence type="ECO:0000256" key="4">
    <source>
        <dbReference type="ARBA" id="ARBA00022771"/>
    </source>
</evidence>
<dbReference type="Gene3D" id="3.30.40.10">
    <property type="entry name" value="Zinc/RING finger domain, C3HC4 (zinc finger)"/>
    <property type="match status" value="1"/>
</dbReference>
<dbReference type="GO" id="GO:0016020">
    <property type="term" value="C:membrane"/>
    <property type="evidence" value="ECO:0007669"/>
    <property type="project" value="UniProtKB-SubCell"/>
</dbReference>
<dbReference type="CDD" id="cd16473">
    <property type="entry name" value="RING-H2_RNF103"/>
    <property type="match status" value="1"/>
</dbReference>
<protein>
    <recommendedName>
        <fullName evidence="12">RING-type domain-containing protein</fullName>
    </recommendedName>
</protein>
<gene>
    <name evidence="13" type="ORF">IWQ60_011677</name>
</gene>
<evidence type="ECO:0000313" key="14">
    <source>
        <dbReference type="Proteomes" id="UP001150569"/>
    </source>
</evidence>
<proteinExistence type="predicted"/>
<keyword evidence="6 10" id="KW-1133">Transmembrane helix</keyword>
<dbReference type="Pfam" id="PF13639">
    <property type="entry name" value="zf-RING_2"/>
    <property type="match status" value="1"/>
</dbReference>
<dbReference type="OrthoDB" id="8062037at2759"/>
<keyword evidence="11" id="KW-0732">Signal</keyword>
<feature type="region of interest" description="Disordered" evidence="9">
    <location>
        <begin position="429"/>
        <end position="484"/>
    </location>
</feature>
<reference evidence="13" key="1">
    <citation type="submission" date="2022-07" db="EMBL/GenBank/DDBJ databases">
        <title>Phylogenomic reconstructions and comparative analyses of Kickxellomycotina fungi.</title>
        <authorList>
            <person name="Reynolds N.K."/>
            <person name="Stajich J.E."/>
            <person name="Barry K."/>
            <person name="Grigoriev I.V."/>
            <person name="Crous P."/>
            <person name="Smith M.E."/>
        </authorList>
    </citation>
    <scope>NUCLEOTIDE SEQUENCE</scope>
    <source>
        <strain evidence="13">RSA 861</strain>
    </source>
</reference>
<comment type="caution">
    <text evidence="13">The sequence shown here is derived from an EMBL/GenBank/DDBJ whole genome shotgun (WGS) entry which is preliminary data.</text>
</comment>
<feature type="transmembrane region" description="Helical" evidence="10">
    <location>
        <begin position="237"/>
        <end position="259"/>
    </location>
</feature>
<evidence type="ECO:0000256" key="2">
    <source>
        <dbReference type="ARBA" id="ARBA00022692"/>
    </source>
</evidence>
<feature type="compositionally biased region" description="Polar residues" evidence="9">
    <location>
        <begin position="175"/>
        <end position="187"/>
    </location>
</feature>
<evidence type="ECO:0000256" key="11">
    <source>
        <dbReference type="SAM" id="SignalP"/>
    </source>
</evidence>
<keyword evidence="2 10" id="KW-0812">Transmembrane</keyword>
<dbReference type="EMBL" id="JANBPT010001390">
    <property type="protein sequence ID" value="KAJ1908422.1"/>
    <property type="molecule type" value="Genomic_DNA"/>
</dbReference>
<dbReference type="SMART" id="SM00184">
    <property type="entry name" value="RING"/>
    <property type="match status" value="1"/>
</dbReference>
<name>A0A9W7ZJ35_9FUNG</name>
<evidence type="ECO:0000313" key="13">
    <source>
        <dbReference type="EMBL" id="KAJ1908422.1"/>
    </source>
</evidence>
<feature type="domain" description="RING-type" evidence="12">
    <location>
        <begin position="505"/>
        <end position="547"/>
    </location>
</feature>
<dbReference type="InterPro" id="IPR013083">
    <property type="entry name" value="Znf_RING/FYVE/PHD"/>
</dbReference>
<dbReference type="PANTHER" id="PTHR46539">
    <property type="entry name" value="E3 UBIQUITIN-PROTEIN LIGASE ATL42"/>
    <property type="match status" value="1"/>
</dbReference>
<keyword evidence="14" id="KW-1185">Reference proteome</keyword>
<dbReference type="InterPro" id="IPR001841">
    <property type="entry name" value="Znf_RING"/>
</dbReference>
<sequence length="592" mass="65244">MQRWWCHALFYLGIILHLPRVRGYFESTVTIQDDQVYLDPETHAIKANLSTSTLVSNWTVSDKMLSSSAGLFYAGVLFVYNRTNGDFSDLLDNTDYIVVVPVFDYTQGRAIVNTLNDPRIKAGIVYPSTPSSNYAQISTSVITPRMSLFLIDYAAGTQLSNQISLAQYDPEKPKTSSGRAHGSNGTRAASMVRQDDSSGNPSSQDPRDIYYSRIWARLYRSGAKSTSSSGTTSVNTILVVAITIPLGVIIITIIFCFIYQRQKRLSMQKEVSKNGSRHDRRRIKVQLLLSTPAYSRRAPALTSDQLRQLPVITYTEDSQAKLRLCTDMAIHRFRLAHNTLATSSDEESDGESEDLTLEELVGQENPYSGGCDEDYSNGGLVVTTDDSTSGLARPPRIYVDGLASSLGSSPPVPSDPLSPYYDPQFGFSLATLRDDSPTNSSTMALTDRETRRPRGPSSSLAQLRSTADFAPRGASGTHRRIQKTTTYESVMSDLKRRTLAGPPLCPVCESAFDLDDVLRLLPCGHAFHGDCVDEWLTQRVARCPLCKYNATPGRKSGAFDRPGSRVRPGKLGRELVGELKSVDNAVIPRSKN</sequence>
<dbReference type="GO" id="GO:0008270">
    <property type="term" value="F:zinc ion binding"/>
    <property type="evidence" value="ECO:0007669"/>
    <property type="project" value="UniProtKB-KW"/>
</dbReference>
<dbReference type="PROSITE" id="PS50089">
    <property type="entry name" value="ZF_RING_2"/>
    <property type="match status" value="1"/>
</dbReference>
<evidence type="ECO:0000256" key="9">
    <source>
        <dbReference type="SAM" id="MobiDB-lite"/>
    </source>
</evidence>
<feature type="region of interest" description="Disordered" evidence="9">
    <location>
        <begin position="170"/>
        <end position="205"/>
    </location>
</feature>
<organism evidence="13 14">
    <name type="scientific">Tieghemiomyces parasiticus</name>
    <dbReference type="NCBI Taxonomy" id="78921"/>
    <lineage>
        <taxon>Eukaryota</taxon>
        <taxon>Fungi</taxon>
        <taxon>Fungi incertae sedis</taxon>
        <taxon>Zoopagomycota</taxon>
        <taxon>Kickxellomycotina</taxon>
        <taxon>Dimargaritomycetes</taxon>
        <taxon>Dimargaritales</taxon>
        <taxon>Dimargaritaceae</taxon>
        <taxon>Tieghemiomyces</taxon>
    </lineage>
</organism>
<evidence type="ECO:0000256" key="10">
    <source>
        <dbReference type="SAM" id="Phobius"/>
    </source>
</evidence>
<evidence type="ECO:0000256" key="7">
    <source>
        <dbReference type="ARBA" id="ARBA00023136"/>
    </source>
</evidence>
<keyword evidence="4 8" id="KW-0863">Zinc-finger</keyword>
<evidence type="ECO:0000256" key="5">
    <source>
        <dbReference type="ARBA" id="ARBA00022833"/>
    </source>
</evidence>
<evidence type="ECO:0000256" key="8">
    <source>
        <dbReference type="PROSITE-ProRule" id="PRU00175"/>
    </source>
</evidence>
<comment type="subcellular location">
    <subcellularLocation>
        <location evidence="1">Membrane</location>
    </subcellularLocation>
</comment>
<dbReference type="AlphaFoldDB" id="A0A9W7ZJ35"/>
<keyword evidence="5" id="KW-0862">Zinc</keyword>
<dbReference type="SUPFAM" id="SSF57850">
    <property type="entry name" value="RING/U-box"/>
    <property type="match status" value="1"/>
</dbReference>
<dbReference type="PANTHER" id="PTHR46539:SF1">
    <property type="entry name" value="E3 UBIQUITIN-PROTEIN LIGASE ATL42"/>
    <property type="match status" value="1"/>
</dbReference>
<keyword evidence="3" id="KW-0479">Metal-binding</keyword>
<accession>A0A9W7ZJ35</accession>
<feature type="chain" id="PRO_5040769180" description="RING-type domain-containing protein" evidence="11">
    <location>
        <begin position="24"/>
        <end position="592"/>
    </location>
</feature>
<keyword evidence="7 10" id="KW-0472">Membrane</keyword>